<organism evidence="1 2">
    <name type="scientific">Denitratisoma oestradiolicum</name>
    <dbReference type="NCBI Taxonomy" id="311182"/>
    <lineage>
        <taxon>Bacteria</taxon>
        <taxon>Pseudomonadati</taxon>
        <taxon>Pseudomonadota</taxon>
        <taxon>Betaproteobacteria</taxon>
        <taxon>Nitrosomonadales</taxon>
        <taxon>Sterolibacteriaceae</taxon>
        <taxon>Denitratisoma</taxon>
    </lineage>
</organism>
<keyword evidence="2" id="KW-1185">Reference proteome</keyword>
<evidence type="ECO:0000313" key="1">
    <source>
        <dbReference type="EMBL" id="CAB1367539.1"/>
    </source>
</evidence>
<dbReference type="KEGG" id="doe:DENOEST_0374"/>
<sequence>MPAHWVQAFADSGPARCYSLMLALPRRSRRYRNAGPSPDQWPAVLTASGGGLRCAIADGARPGAPLEEVDPVGQGEASAGAGLLLVQDRQGKGAGRFVIGGAWRPCALAHGWSRQVIRLILASPRSLF</sequence>
<evidence type="ECO:0000313" key="2">
    <source>
        <dbReference type="Proteomes" id="UP000515733"/>
    </source>
</evidence>
<dbReference type="Proteomes" id="UP000515733">
    <property type="component" value="Chromosome"/>
</dbReference>
<reference evidence="1 2" key="1">
    <citation type="submission" date="2020-03" db="EMBL/GenBank/DDBJ databases">
        <authorList>
            <consortium name="Genoscope - CEA"/>
            <person name="William W."/>
        </authorList>
    </citation>
    <scope>NUCLEOTIDE SEQUENCE [LARGE SCALE GENOMIC DNA]</scope>
    <source>
        <strain evidence="2">DSM 16959</strain>
    </source>
</reference>
<gene>
    <name evidence="1" type="ORF">DENOEST_0374</name>
</gene>
<accession>A0A6S6XXF9</accession>
<name>A0A6S6XXF9_9PROT</name>
<dbReference type="EMBL" id="LR778301">
    <property type="protein sequence ID" value="CAB1367539.1"/>
    <property type="molecule type" value="Genomic_DNA"/>
</dbReference>
<protein>
    <submittedName>
        <fullName evidence="1">Uncharacterized protein</fullName>
    </submittedName>
</protein>
<dbReference type="AlphaFoldDB" id="A0A6S6XXF9"/>
<proteinExistence type="predicted"/>